<dbReference type="InterPro" id="IPR036034">
    <property type="entry name" value="PDZ_sf"/>
</dbReference>
<evidence type="ECO:0000256" key="7">
    <source>
        <dbReference type="SAM" id="MobiDB-lite"/>
    </source>
</evidence>
<keyword evidence="6" id="KW-0720">Serine protease</keyword>
<keyword evidence="11" id="KW-1185">Reference proteome</keyword>
<dbReference type="SUPFAM" id="SSF50494">
    <property type="entry name" value="Trypsin-like serine proteases"/>
    <property type="match status" value="1"/>
</dbReference>
<sequence>MMRIIRTKTMGFATALLAGTVLGGAVLSPAFVNTADARPIVVSPPQGAPVSFAELVEQVSPAVVSVNVISEQEIAAVPPGMEEFFEFFRNRPGFEDYFGNNNDPDGENEEEDEAPPTRESRSLGSGFFISEDGLIVTNNHVIRDATEIEVVLEDGRELEAELVGSDERTDIAVLRVTEPGTFPYVEFETETELRRGDWVVALGNPFGFGGTATAGIVSADGRQLRGGGPYTDYLQIDAAINRGNSGGPTFDLYGRVVGVNTAIVSPSGGSVGIGFAIPAELVKQITEKLIQDGKVSRGWLGVSIQSFSEEMAAAIGQEGKTGALVREVVVGSPARKAGLRINDVITAIDGKEMEDSTQVTRTVANLIAGTTHEFTILRNGEVQTLEVTVDELPENVTDLPTDEGDEVVPEVSNSVQTVEMLGMKLRPVQDADRRQLSLDADTTGLVITSVDKSSAAGRLGFSKGMVIVEANFKALSTPAELEAIVEEAREAGRPSILVSVREDRQTAVIPLSIEEKD</sequence>
<proteinExistence type="inferred from homology"/>
<dbReference type="Pfam" id="PF13365">
    <property type="entry name" value="Trypsin_2"/>
    <property type="match status" value="1"/>
</dbReference>
<gene>
    <name evidence="10" type="ORF">ACFQDM_00970</name>
</gene>
<keyword evidence="4" id="KW-0677">Repeat</keyword>
<dbReference type="PRINTS" id="PR00834">
    <property type="entry name" value="PROTEASES2C"/>
</dbReference>
<dbReference type="EMBL" id="JBHSSW010000002">
    <property type="protein sequence ID" value="MFC6196625.1"/>
    <property type="molecule type" value="Genomic_DNA"/>
</dbReference>
<evidence type="ECO:0000313" key="11">
    <source>
        <dbReference type="Proteomes" id="UP001596303"/>
    </source>
</evidence>
<dbReference type="GO" id="GO:0016787">
    <property type="term" value="F:hydrolase activity"/>
    <property type="evidence" value="ECO:0007669"/>
    <property type="project" value="UniProtKB-KW"/>
</dbReference>
<accession>A0ABW1S4N5</accession>
<dbReference type="NCBIfam" id="TIGR02037">
    <property type="entry name" value="degP_htrA_DO"/>
    <property type="match status" value="1"/>
</dbReference>
<keyword evidence="5 10" id="KW-0378">Hydrolase</keyword>
<dbReference type="Proteomes" id="UP001596303">
    <property type="component" value="Unassembled WGS sequence"/>
</dbReference>
<name>A0ABW1S4N5_9PROT</name>
<dbReference type="Gene3D" id="2.40.10.120">
    <property type="match status" value="1"/>
</dbReference>
<dbReference type="InterPro" id="IPR011782">
    <property type="entry name" value="Pept_S1C_Do"/>
</dbReference>
<dbReference type="SMART" id="SM00228">
    <property type="entry name" value="PDZ"/>
    <property type="match status" value="2"/>
</dbReference>
<dbReference type="PANTHER" id="PTHR22939:SF129">
    <property type="entry name" value="SERINE PROTEASE HTRA2, MITOCHONDRIAL"/>
    <property type="match status" value="1"/>
</dbReference>
<evidence type="ECO:0000256" key="8">
    <source>
        <dbReference type="SAM" id="SignalP"/>
    </source>
</evidence>
<evidence type="ECO:0000256" key="4">
    <source>
        <dbReference type="ARBA" id="ARBA00022737"/>
    </source>
</evidence>
<organism evidence="10 11">
    <name type="scientific">Ponticaulis profundi</name>
    <dbReference type="NCBI Taxonomy" id="2665222"/>
    <lineage>
        <taxon>Bacteria</taxon>
        <taxon>Pseudomonadati</taxon>
        <taxon>Pseudomonadota</taxon>
        <taxon>Alphaproteobacteria</taxon>
        <taxon>Hyphomonadales</taxon>
        <taxon>Hyphomonadaceae</taxon>
        <taxon>Ponticaulis</taxon>
    </lineage>
</organism>
<dbReference type="InterPro" id="IPR009003">
    <property type="entry name" value="Peptidase_S1_PA"/>
</dbReference>
<comment type="caution">
    <text evidence="10">The sequence shown here is derived from an EMBL/GenBank/DDBJ whole genome shotgun (WGS) entry which is preliminary data.</text>
</comment>
<dbReference type="SUPFAM" id="SSF50156">
    <property type="entry name" value="PDZ domain-like"/>
    <property type="match status" value="2"/>
</dbReference>
<feature type="chain" id="PRO_5046832480" evidence="8">
    <location>
        <begin position="24"/>
        <end position="517"/>
    </location>
</feature>
<dbReference type="Pfam" id="PF13180">
    <property type="entry name" value="PDZ_2"/>
    <property type="match status" value="1"/>
</dbReference>
<feature type="signal peptide" evidence="8">
    <location>
        <begin position="1"/>
        <end position="23"/>
    </location>
</feature>
<dbReference type="PANTHER" id="PTHR22939">
    <property type="entry name" value="SERINE PROTEASE FAMILY S1C HTRA-RELATED"/>
    <property type="match status" value="1"/>
</dbReference>
<dbReference type="InterPro" id="IPR001940">
    <property type="entry name" value="Peptidase_S1C"/>
</dbReference>
<reference evidence="11" key="1">
    <citation type="journal article" date="2019" name="Int. J. Syst. Evol. Microbiol.">
        <title>The Global Catalogue of Microorganisms (GCM) 10K type strain sequencing project: providing services to taxonomists for standard genome sequencing and annotation.</title>
        <authorList>
            <consortium name="The Broad Institute Genomics Platform"/>
            <consortium name="The Broad Institute Genome Sequencing Center for Infectious Disease"/>
            <person name="Wu L."/>
            <person name="Ma J."/>
        </authorList>
    </citation>
    <scope>NUCLEOTIDE SEQUENCE [LARGE SCALE GENOMIC DNA]</scope>
    <source>
        <strain evidence="11">CGMCC-1.15741</strain>
    </source>
</reference>
<evidence type="ECO:0000256" key="1">
    <source>
        <dbReference type="ARBA" id="ARBA00010541"/>
    </source>
</evidence>
<dbReference type="RefSeq" id="WP_377374282.1">
    <property type="nucleotide sequence ID" value="NZ_JBHSSW010000002.1"/>
</dbReference>
<dbReference type="EC" id="3.4.21.107" evidence="10"/>
<feature type="compositionally biased region" description="Acidic residues" evidence="7">
    <location>
        <begin position="104"/>
        <end position="114"/>
    </location>
</feature>
<comment type="similarity">
    <text evidence="1">Belongs to the peptidase S1C family.</text>
</comment>
<keyword evidence="2" id="KW-0645">Protease</keyword>
<evidence type="ECO:0000256" key="3">
    <source>
        <dbReference type="ARBA" id="ARBA00022729"/>
    </source>
</evidence>
<protein>
    <submittedName>
        <fullName evidence="10">Do family serine endopeptidase</fullName>
        <ecNumber evidence="10">3.4.21.107</ecNumber>
    </submittedName>
</protein>
<keyword evidence="3 8" id="KW-0732">Signal</keyword>
<dbReference type="InterPro" id="IPR001478">
    <property type="entry name" value="PDZ"/>
</dbReference>
<evidence type="ECO:0000256" key="6">
    <source>
        <dbReference type="ARBA" id="ARBA00022825"/>
    </source>
</evidence>
<evidence type="ECO:0000313" key="10">
    <source>
        <dbReference type="EMBL" id="MFC6196625.1"/>
    </source>
</evidence>
<evidence type="ECO:0000256" key="5">
    <source>
        <dbReference type="ARBA" id="ARBA00022801"/>
    </source>
</evidence>
<feature type="region of interest" description="Disordered" evidence="7">
    <location>
        <begin position="96"/>
        <end position="124"/>
    </location>
</feature>
<evidence type="ECO:0000259" key="9">
    <source>
        <dbReference type="PROSITE" id="PS50106"/>
    </source>
</evidence>
<dbReference type="Gene3D" id="2.30.42.10">
    <property type="match status" value="2"/>
</dbReference>
<feature type="domain" description="PDZ" evidence="9">
    <location>
        <begin position="289"/>
        <end position="358"/>
    </location>
</feature>
<dbReference type="PROSITE" id="PS50106">
    <property type="entry name" value="PDZ"/>
    <property type="match status" value="1"/>
</dbReference>
<evidence type="ECO:0000256" key="2">
    <source>
        <dbReference type="ARBA" id="ARBA00022670"/>
    </source>
</evidence>